<dbReference type="GO" id="GO:0003700">
    <property type="term" value="F:DNA-binding transcription factor activity"/>
    <property type="evidence" value="ECO:0007669"/>
    <property type="project" value="InterPro"/>
</dbReference>
<dbReference type="PANTHER" id="PTHR42756">
    <property type="entry name" value="TRANSCRIPTIONAL REGULATOR, MARR"/>
    <property type="match status" value="1"/>
</dbReference>
<name>A0AA37SRF2_9BACT</name>
<evidence type="ECO:0000256" key="3">
    <source>
        <dbReference type="ARBA" id="ARBA00023163"/>
    </source>
</evidence>
<dbReference type="SUPFAM" id="SSF46785">
    <property type="entry name" value="Winged helix' DNA-binding domain"/>
    <property type="match status" value="1"/>
</dbReference>
<dbReference type="Proteomes" id="UP001156666">
    <property type="component" value="Unassembled WGS sequence"/>
</dbReference>
<accession>A0AA37SRF2</accession>
<reference evidence="5" key="1">
    <citation type="journal article" date="2014" name="Int. J. Syst. Evol. Microbiol.">
        <title>Complete genome sequence of Corynebacterium casei LMG S-19264T (=DSM 44701T), isolated from a smear-ripened cheese.</title>
        <authorList>
            <consortium name="US DOE Joint Genome Institute (JGI-PGF)"/>
            <person name="Walter F."/>
            <person name="Albersmeier A."/>
            <person name="Kalinowski J."/>
            <person name="Ruckert C."/>
        </authorList>
    </citation>
    <scope>NUCLEOTIDE SEQUENCE</scope>
    <source>
        <strain evidence="5">NBRC 108769</strain>
    </source>
</reference>
<dbReference type="InterPro" id="IPR000835">
    <property type="entry name" value="HTH_MarR-typ"/>
</dbReference>
<keyword evidence="3" id="KW-0804">Transcription</keyword>
<dbReference type="SMART" id="SM00347">
    <property type="entry name" value="HTH_MARR"/>
    <property type="match status" value="1"/>
</dbReference>
<proteinExistence type="predicted"/>
<sequence>MVQYETILNNTFDPFNHFGFLTHRVARLLDIRMQQRLKDLGYDFPSSCLGVLANLWYEDGVTQSHLGYTLDKNKSSINKMLEALVSYELIEKREDPQDKRNKLIYLTEKGKLFQASVEESSKDLRSEFINEYTEEELTTTKKVLKNFYLNLKNKISNDL</sequence>
<gene>
    <name evidence="5" type="ORF">GCM10007940_34130</name>
</gene>
<dbReference type="GO" id="GO:0003677">
    <property type="term" value="F:DNA binding"/>
    <property type="evidence" value="ECO:0007669"/>
    <property type="project" value="UniProtKB-KW"/>
</dbReference>
<evidence type="ECO:0000259" key="4">
    <source>
        <dbReference type="PROSITE" id="PS50995"/>
    </source>
</evidence>
<feature type="domain" description="HTH marR-type" evidence="4">
    <location>
        <begin position="15"/>
        <end position="149"/>
    </location>
</feature>
<keyword evidence="6" id="KW-1185">Reference proteome</keyword>
<dbReference type="InterPro" id="IPR023187">
    <property type="entry name" value="Tscrpt_reg_MarR-type_CS"/>
</dbReference>
<dbReference type="PROSITE" id="PS50995">
    <property type="entry name" value="HTH_MARR_2"/>
    <property type="match status" value="1"/>
</dbReference>
<dbReference type="Pfam" id="PF01047">
    <property type="entry name" value="MarR"/>
    <property type="match status" value="1"/>
</dbReference>
<dbReference type="PROSITE" id="PS01117">
    <property type="entry name" value="HTH_MARR_1"/>
    <property type="match status" value="1"/>
</dbReference>
<organism evidence="5 6">
    <name type="scientific">Portibacter lacus</name>
    <dbReference type="NCBI Taxonomy" id="1099794"/>
    <lineage>
        <taxon>Bacteria</taxon>
        <taxon>Pseudomonadati</taxon>
        <taxon>Bacteroidota</taxon>
        <taxon>Saprospiria</taxon>
        <taxon>Saprospirales</taxon>
        <taxon>Haliscomenobacteraceae</taxon>
        <taxon>Portibacter</taxon>
    </lineage>
</organism>
<comment type="caution">
    <text evidence="5">The sequence shown here is derived from an EMBL/GenBank/DDBJ whole genome shotgun (WGS) entry which is preliminary data.</text>
</comment>
<evidence type="ECO:0000256" key="2">
    <source>
        <dbReference type="ARBA" id="ARBA00023125"/>
    </source>
</evidence>
<evidence type="ECO:0000256" key="1">
    <source>
        <dbReference type="ARBA" id="ARBA00023015"/>
    </source>
</evidence>
<dbReference type="PANTHER" id="PTHR42756:SF1">
    <property type="entry name" value="TRANSCRIPTIONAL REPRESSOR OF EMRAB OPERON"/>
    <property type="match status" value="1"/>
</dbReference>
<keyword evidence="2" id="KW-0238">DNA-binding</keyword>
<dbReference type="PRINTS" id="PR00598">
    <property type="entry name" value="HTHMARR"/>
</dbReference>
<dbReference type="InterPro" id="IPR036390">
    <property type="entry name" value="WH_DNA-bd_sf"/>
</dbReference>
<keyword evidence="1" id="KW-0805">Transcription regulation</keyword>
<evidence type="ECO:0000313" key="5">
    <source>
        <dbReference type="EMBL" id="GLR18797.1"/>
    </source>
</evidence>
<dbReference type="AlphaFoldDB" id="A0AA37SRF2"/>
<dbReference type="EMBL" id="BSOH01000023">
    <property type="protein sequence ID" value="GLR18797.1"/>
    <property type="molecule type" value="Genomic_DNA"/>
</dbReference>
<dbReference type="InterPro" id="IPR036388">
    <property type="entry name" value="WH-like_DNA-bd_sf"/>
</dbReference>
<evidence type="ECO:0000313" key="6">
    <source>
        <dbReference type="Proteomes" id="UP001156666"/>
    </source>
</evidence>
<protein>
    <recommendedName>
        <fullName evidence="4">HTH marR-type domain-containing protein</fullName>
    </recommendedName>
</protein>
<reference evidence="5" key="2">
    <citation type="submission" date="2023-01" db="EMBL/GenBank/DDBJ databases">
        <title>Draft genome sequence of Portibacter lacus strain NBRC 108769.</title>
        <authorList>
            <person name="Sun Q."/>
            <person name="Mori K."/>
        </authorList>
    </citation>
    <scope>NUCLEOTIDE SEQUENCE</scope>
    <source>
        <strain evidence="5">NBRC 108769</strain>
    </source>
</reference>
<dbReference type="Gene3D" id="1.10.10.10">
    <property type="entry name" value="Winged helix-like DNA-binding domain superfamily/Winged helix DNA-binding domain"/>
    <property type="match status" value="1"/>
</dbReference>